<dbReference type="AlphaFoldDB" id="A0A0D1V7P9"/>
<dbReference type="Proteomes" id="UP000182836">
    <property type="component" value="Unassembled WGS sequence"/>
</dbReference>
<protein>
    <submittedName>
        <fullName evidence="1">Uncharacterized protein</fullName>
    </submittedName>
</protein>
<sequence length="63" mass="7442">MLDAGKDKRSEVAFTNIVQVFLMLYSSDKSQNRVEHRTKMSKKYPSFDHMILYQIPALHIRKV</sequence>
<evidence type="ECO:0000313" key="4">
    <source>
        <dbReference type="Proteomes" id="UP000182836"/>
    </source>
</evidence>
<accession>A0A0D1V7P9</accession>
<evidence type="ECO:0000313" key="2">
    <source>
        <dbReference type="EMBL" id="SDK35862.1"/>
    </source>
</evidence>
<evidence type="ECO:0000313" key="3">
    <source>
        <dbReference type="Proteomes" id="UP000037269"/>
    </source>
</evidence>
<reference evidence="2 4" key="2">
    <citation type="submission" date="2016-10" db="EMBL/GenBank/DDBJ databases">
        <authorList>
            <person name="de Groot N.N."/>
        </authorList>
    </citation>
    <scope>NUCLEOTIDE SEQUENCE [LARGE SCALE GENOMIC DNA]</scope>
    <source>
        <strain evidence="2 4">DSM 2895</strain>
    </source>
</reference>
<evidence type="ECO:0000313" key="1">
    <source>
        <dbReference type="EMBL" id="KON99398.1"/>
    </source>
</evidence>
<organism evidence="1 3">
    <name type="scientific">Aneurinibacillus migulanus</name>
    <name type="common">Bacillus migulanus</name>
    <dbReference type="NCBI Taxonomy" id="47500"/>
    <lineage>
        <taxon>Bacteria</taxon>
        <taxon>Bacillati</taxon>
        <taxon>Bacillota</taxon>
        <taxon>Bacilli</taxon>
        <taxon>Bacillales</taxon>
        <taxon>Paenibacillaceae</taxon>
        <taxon>Aneurinibacillus group</taxon>
        <taxon>Aneurinibacillus</taxon>
    </lineage>
</organism>
<proteinExistence type="predicted"/>
<dbReference type="Proteomes" id="UP000037269">
    <property type="component" value="Unassembled WGS sequence"/>
</dbReference>
<reference evidence="1 3" key="1">
    <citation type="submission" date="2015-07" db="EMBL/GenBank/DDBJ databases">
        <title>Fjat-14205 dsm 2895.</title>
        <authorList>
            <person name="Liu B."/>
            <person name="Wang J."/>
            <person name="Zhu Y."/>
            <person name="Liu G."/>
            <person name="Chen Q."/>
            <person name="Chen Z."/>
            <person name="Lan J."/>
            <person name="Che J."/>
            <person name="Ge C."/>
            <person name="Shi H."/>
            <person name="Pan Z."/>
            <person name="Liu X."/>
        </authorList>
    </citation>
    <scope>NUCLEOTIDE SEQUENCE [LARGE SCALE GENOMIC DNA]</scope>
    <source>
        <strain evidence="1 3">DSM 2895</strain>
    </source>
</reference>
<dbReference type="EMBL" id="LGUG01000002">
    <property type="protein sequence ID" value="KON99398.1"/>
    <property type="molecule type" value="Genomic_DNA"/>
</dbReference>
<gene>
    <name evidence="1" type="ORF">AF333_01385</name>
    <name evidence="2" type="ORF">SAMN04487909_15054</name>
</gene>
<dbReference type="EMBL" id="FNED01000050">
    <property type="protein sequence ID" value="SDK35862.1"/>
    <property type="molecule type" value="Genomic_DNA"/>
</dbReference>
<name>A0A0D1V7P9_ANEMI</name>
<keyword evidence="3" id="KW-1185">Reference proteome</keyword>